<evidence type="ECO:0000256" key="1">
    <source>
        <dbReference type="SAM" id="MobiDB-lite"/>
    </source>
</evidence>
<feature type="compositionally biased region" description="Low complexity" evidence="1">
    <location>
        <begin position="30"/>
        <end position="43"/>
    </location>
</feature>
<reference evidence="2" key="1">
    <citation type="submission" date="2020-06" db="EMBL/GenBank/DDBJ databases">
        <authorList>
            <person name="Onetto C."/>
        </authorList>
    </citation>
    <scope>NUCLEOTIDE SEQUENCE</scope>
</reference>
<dbReference type="AlphaFoldDB" id="A0A9N8JTK8"/>
<accession>A0A9N8JTK8</accession>
<dbReference type="Proteomes" id="UP000716446">
    <property type="component" value="Unassembled WGS sequence"/>
</dbReference>
<comment type="caution">
    <text evidence="2">The sequence shown here is derived from an EMBL/GenBank/DDBJ whole genome shotgun (WGS) entry which is preliminary data.</text>
</comment>
<evidence type="ECO:0000313" key="2">
    <source>
        <dbReference type="EMBL" id="CAD0093101.1"/>
    </source>
</evidence>
<sequence>MAFSKGLSDRPDSGLLYRPQLSPREDAPYPTSTTTFPSPLSPLRNLSLAATTAEGRGSLQRRFTTNALPTLSPIAQQRRQAADPAMTVSLSLIISMLKEKEPYILGCRAVSTYTMP</sequence>
<protein>
    <submittedName>
        <fullName evidence="2">Uncharacterized protein</fullName>
    </submittedName>
</protein>
<proteinExistence type="predicted"/>
<evidence type="ECO:0000313" key="3">
    <source>
        <dbReference type="Proteomes" id="UP000716446"/>
    </source>
</evidence>
<dbReference type="EMBL" id="CAIJEN010000014">
    <property type="protein sequence ID" value="CAD0093101.1"/>
    <property type="molecule type" value="Genomic_DNA"/>
</dbReference>
<keyword evidence="3" id="KW-1185">Reference proteome</keyword>
<name>A0A9N8JTK8_9PEZI</name>
<feature type="region of interest" description="Disordered" evidence="1">
    <location>
        <begin position="1"/>
        <end position="43"/>
    </location>
</feature>
<organism evidence="2 3">
    <name type="scientific">Aureobasidium vineae</name>
    <dbReference type="NCBI Taxonomy" id="2773715"/>
    <lineage>
        <taxon>Eukaryota</taxon>
        <taxon>Fungi</taxon>
        <taxon>Dikarya</taxon>
        <taxon>Ascomycota</taxon>
        <taxon>Pezizomycotina</taxon>
        <taxon>Dothideomycetes</taxon>
        <taxon>Dothideomycetidae</taxon>
        <taxon>Dothideales</taxon>
        <taxon>Saccotheciaceae</taxon>
        <taxon>Aureobasidium</taxon>
    </lineage>
</organism>
<gene>
    <name evidence="2" type="ORF">AWRI4619_LOCUS7632</name>
</gene>